<evidence type="ECO:0000313" key="4">
    <source>
        <dbReference type="EMBL" id="MBC8177692.1"/>
    </source>
</evidence>
<dbReference type="Proteomes" id="UP000650524">
    <property type="component" value="Unassembled WGS sequence"/>
</dbReference>
<proteinExistence type="predicted"/>
<dbReference type="GO" id="GO:0050531">
    <property type="term" value="F:mannosyl-3-phosphoglycerate phosphatase activity"/>
    <property type="evidence" value="ECO:0007669"/>
    <property type="project" value="InterPro"/>
</dbReference>
<dbReference type="Gene3D" id="3.30.980.20">
    <property type="entry name" value="Putative mannosyl-3-phosphoglycerate phosphatase, domain 2"/>
    <property type="match status" value="1"/>
</dbReference>
<dbReference type="SFLD" id="SFLDG01142">
    <property type="entry name" value="C2.B.2:_Mannosyl-3-phosphoglyc"/>
    <property type="match status" value="1"/>
</dbReference>
<dbReference type="InterPro" id="IPR036412">
    <property type="entry name" value="HAD-like_sf"/>
</dbReference>
<dbReference type="SFLD" id="SFLDG01140">
    <property type="entry name" value="C2.B:_Phosphomannomutase_and_P"/>
    <property type="match status" value="1"/>
</dbReference>
<evidence type="ECO:0000256" key="3">
    <source>
        <dbReference type="ARBA" id="ARBA00022842"/>
    </source>
</evidence>
<keyword evidence="1" id="KW-0479">Metal-binding</keyword>
<dbReference type="SUPFAM" id="SSF56784">
    <property type="entry name" value="HAD-like"/>
    <property type="match status" value="1"/>
</dbReference>
<sequence length="305" mass="34179">MMSPPFFLVFTDLDGTLLDHDTYGWEDAIPALELCRTRGVPVILVSSKTRAEMDVLRRRLSLSAPFISENGGGIFFPEEISKDPSYGSSGAESPGFSPGDATGFSICREKGLWKLSLGVSYPRLIKAFQEIRNELGWNMKGFSDMRVEEISRLTGLDKEGARLAARREYDEPFIIEGEEPTDLTPLIRAAEKRGFLITSGGRFYHLQGKNDKAKGVELITGWYKKYHEKVLTIALGDSPNDFGMLERADFPVLIRSGRSFPDLIKRIPRLIITDDTGPKGWNSAVMNIITVQGFKEHQEKINIKN</sequence>
<dbReference type="EMBL" id="JACNJD010000226">
    <property type="protein sequence ID" value="MBC8177692.1"/>
    <property type="molecule type" value="Genomic_DNA"/>
</dbReference>
<dbReference type="InterPro" id="IPR006379">
    <property type="entry name" value="HAD-SF_hydro_IIB"/>
</dbReference>
<dbReference type="Gene3D" id="3.40.50.1000">
    <property type="entry name" value="HAD superfamily/HAD-like"/>
    <property type="match status" value="1"/>
</dbReference>
<comment type="caution">
    <text evidence="4">The sequence shown here is derived from an EMBL/GenBank/DDBJ whole genome shotgun (WGS) entry which is preliminary data.</text>
</comment>
<name>A0A8J6MYS2_9DELT</name>
<dbReference type="PANTHER" id="PTHR10000:SF8">
    <property type="entry name" value="HAD SUPERFAMILY HYDROLASE-LIKE, TYPE 3"/>
    <property type="match status" value="1"/>
</dbReference>
<reference evidence="4 5" key="1">
    <citation type="submission" date="2020-08" db="EMBL/GenBank/DDBJ databases">
        <title>Bridging the membrane lipid divide: bacteria of the FCB group superphylum have the potential to synthesize archaeal ether lipids.</title>
        <authorList>
            <person name="Villanueva L."/>
            <person name="Von Meijenfeldt F.A.B."/>
            <person name="Westbye A.B."/>
            <person name="Yadav S."/>
            <person name="Hopmans E.C."/>
            <person name="Dutilh B.E."/>
            <person name="Sinninghe Damste J.S."/>
        </authorList>
    </citation>
    <scope>NUCLEOTIDE SEQUENCE [LARGE SCALE GENOMIC DNA]</scope>
    <source>
        <strain evidence="4">NIOZ-UU27</strain>
    </source>
</reference>
<dbReference type="PANTHER" id="PTHR10000">
    <property type="entry name" value="PHOSPHOSERINE PHOSPHATASE"/>
    <property type="match status" value="1"/>
</dbReference>
<dbReference type="AlphaFoldDB" id="A0A8J6MYS2"/>
<dbReference type="SFLD" id="SFLDS00003">
    <property type="entry name" value="Haloacid_Dehalogenase"/>
    <property type="match status" value="1"/>
</dbReference>
<keyword evidence="3" id="KW-0460">Magnesium</keyword>
<dbReference type="GO" id="GO:0051479">
    <property type="term" value="P:mannosylglycerate biosynthetic process"/>
    <property type="evidence" value="ECO:0007669"/>
    <property type="project" value="InterPro"/>
</dbReference>
<organism evidence="4 5">
    <name type="scientific">Candidatus Desulfacyla euxinica</name>
    <dbReference type="NCBI Taxonomy" id="2841693"/>
    <lineage>
        <taxon>Bacteria</taxon>
        <taxon>Deltaproteobacteria</taxon>
        <taxon>Candidatus Desulfacyla</taxon>
    </lineage>
</organism>
<evidence type="ECO:0000313" key="5">
    <source>
        <dbReference type="Proteomes" id="UP000650524"/>
    </source>
</evidence>
<dbReference type="GO" id="GO:0000287">
    <property type="term" value="F:magnesium ion binding"/>
    <property type="evidence" value="ECO:0007669"/>
    <property type="project" value="TreeGrafter"/>
</dbReference>
<evidence type="ECO:0000256" key="1">
    <source>
        <dbReference type="ARBA" id="ARBA00022723"/>
    </source>
</evidence>
<gene>
    <name evidence="4" type="ORF">H8E19_09835</name>
</gene>
<dbReference type="InterPro" id="IPR006381">
    <property type="entry name" value="HAD-SF-IIB-MPGP"/>
</dbReference>
<accession>A0A8J6MYS2</accession>
<dbReference type="NCBIfam" id="TIGR01484">
    <property type="entry name" value="HAD-SF-IIB"/>
    <property type="match status" value="1"/>
</dbReference>
<evidence type="ECO:0000256" key="2">
    <source>
        <dbReference type="ARBA" id="ARBA00022801"/>
    </source>
</evidence>
<dbReference type="NCBIfam" id="TIGR01486">
    <property type="entry name" value="HAD-SF-IIB-MPGP"/>
    <property type="match status" value="1"/>
</dbReference>
<keyword evidence="2 4" id="KW-0378">Hydrolase</keyword>
<protein>
    <submittedName>
        <fullName evidence="4">HAD-IIB family hydrolase</fullName>
    </submittedName>
</protein>
<dbReference type="Pfam" id="PF08282">
    <property type="entry name" value="Hydrolase_3"/>
    <property type="match status" value="1"/>
</dbReference>
<dbReference type="InterPro" id="IPR023214">
    <property type="entry name" value="HAD_sf"/>
</dbReference>
<dbReference type="GO" id="GO:0005829">
    <property type="term" value="C:cytosol"/>
    <property type="evidence" value="ECO:0007669"/>
    <property type="project" value="TreeGrafter"/>
</dbReference>